<evidence type="ECO:0000313" key="3">
    <source>
        <dbReference type="Proteomes" id="UP000272942"/>
    </source>
</evidence>
<keyword evidence="3" id="KW-1185">Reference proteome</keyword>
<dbReference type="Proteomes" id="UP000272942">
    <property type="component" value="Unassembled WGS sequence"/>
</dbReference>
<feature type="compositionally biased region" description="Low complexity" evidence="1">
    <location>
        <begin position="83"/>
        <end position="97"/>
    </location>
</feature>
<evidence type="ECO:0000313" key="4">
    <source>
        <dbReference type="WBParaSite" id="ECPE_0001356301-mRNA-1"/>
    </source>
</evidence>
<feature type="compositionally biased region" description="Polar residues" evidence="1">
    <location>
        <begin position="98"/>
        <end position="108"/>
    </location>
</feature>
<feature type="region of interest" description="Disordered" evidence="1">
    <location>
        <begin position="268"/>
        <end position="316"/>
    </location>
</feature>
<feature type="compositionally biased region" description="Polar residues" evidence="1">
    <location>
        <begin position="62"/>
        <end position="82"/>
    </location>
</feature>
<sequence>MFPCPDVSGPCVNGSSSSSSSSASSSNNMWSVSSGRNPVPGTTTTTTSTGLSSVHMLPGFLPQSTGTQSTFPLTNNTGPQSTLQQPHPHALHPSAHLTSNSYTDSGTSSYPLTQQLRSCAPVNGAGLSNVPVHLSATHPTDATNRPLESASGFPLHEFGHLHQPPISVSPGPTLNLLGPGSNAFDAHPGPSSLSTLLTPGTGGGGHFSADMASCSRDAILSLSGSGLDDVDGSTQVPGILHAHSSTPFAHSASSAAGTATAGATVVTTSSNATNNSGSLTGRTARSSRVAGHKRRASSTLPSATPVPDHHHHRHQQDIISGASALSSLVTGASGLGSDCSSSLFGEYETTGRGFGHGQTPSLCGTDSEETIDPDETPEQKAERERSRRQANNARERPIVLAYLHYLNEALYDLV</sequence>
<dbReference type="OrthoDB" id="10034090at2759"/>
<dbReference type="WBParaSite" id="ECPE_0001356301-mRNA-1">
    <property type="protein sequence ID" value="ECPE_0001356301-mRNA-1"/>
    <property type="gene ID" value="ECPE_0001356301"/>
</dbReference>
<feature type="compositionally biased region" description="Acidic residues" evidence="1">
    <location>
        <begin position="366"/>
        <end position="376"/>
    </location>
</feature>
<protein>
    <submittedName>
        <fullName evidence="2 4">Uncharacterized protein</fullName>
    </submittedName>
</protein>
<reference evidence="2 3" key="2">
    <citation type="submission" date="2018-11" db="EMBL/GenBank/DDBJ databases">
        <authorList>
            <consortium name="Pathogen Informatics"/>
        </authorList>
    </citation>
    <scope>NUCLEOTIDE SEQUENCE [LARGE SCALE GENOMIC DNA]</scope>
    <source>
        <strain evidence="2 3">Egypt</strain>
    </source>
</reference>
<feature type="region of interest" description="Disordered" evidence="1">
    <location>
        <begin position="1"/>
        <end position="108"/>
    </location>
</feature>
<evidence type="ECO:0000313" key="2">
    <source>
        <dbReference type="EMBL" id="VDP90796.1"/>
    </source>
</evidence>
<feature type="region of interest" description="Disordered" evidence="1">
    <location>
        <begin position="180"/>
        <end position="199"/>
    </location>
</feature>
<feature type="compositionally biased region" description="Basic and acidic residues" evidence="1">
    <location>
        <begin position="377"/>
        <end position="390"/>
    </location>
</feature>
<feature type="compositionally biased region" description="Low complexity" evidence="1">
    <location>
        <begin position="188"/>
        <end position="199"/>
    </location>
</feature>
<organism evidence="4">
    <name type="scientific">Echinostoma caproni</name>
    <dbReference type="NCBI Taxonomy" id="27848"/>
    <lineage>
        <taxon>Eukaryota</taxon>
        <taxon>Metazoa</taxon>
        <taxon>Spiralia</taxon>
        <taxon>Lophotrochozoa</taxon>
        <taxon>Platyhelminthes</taxon>
        <taxon>Trematoda</taxon>
        <taxon>Digenea</taxon>
        <taxon>Plagiorchiida</taxon>
        <taxon>Echinostomata</taxon>
        <taxon>Echinostomatoidea</taxon>
        <taxon>Echinostomatidae</taxon>
        <taxon>Echinostoma</taxon>
    </lineage>
</organism>
<accession>A0A183B2T9</accession>
<evidence type="ECO:0000256" key="1">
    <source>
        <dbReference type="SAM" id="MobiDB-lite"/>
    </source>
</evidence>
<gene>
    <name evidence="2" type="ORF">ECPE_LOCUS13524</name>
</gene>
<name>A0A183B2T9_9TREM</name>
<dbReference type="AlphaFoldDB" id="A0A183B2T9"/>
<feature type="compositionally biased region" description="Low complexity" evidence="1">
    <location>
        <begin position="268"/>
        <end position="278"/>
    </location>
</feature>
<feature type="region of interest" description="Disordered" evidence="1">
    <location>
        <begin position="350"/>
        <end position="390"/>
    </location>
</feature>
<reference evidence="4" key="1">
    <citation type="submission" date="2016-06" db="UniProtKB">
        <authorList>
            <consortium name="WormBaseParasite"/>
        </authorList>
    </citation>
    <scope>IDENTIFICATION</scope>
</reference>
<feature type="compositionally biased region" description="Low complexity" evidence="1">
    <location>
        <begin position="7"/>
        <end position="35"/>
    </location>
</feature>
<proteinExistence type="predicted"/>
<dbReference type="EMBL" id="UZAN01055310">
    <property type="protein sequence ID" value="VDP90796.1"/>
    <property type="molecule type" value="Genomic_DNA"/>
</dbReference>